<organism evidence="1 2">
    <name type="scientific">Trema orientale</name>
    <name type="common">Charcoal tree</name>
    <name type="synonym">Celtis orientalis</name>
    <dbReference type="NCBI Taxonomy" id="63057"/>
    <lineage>
        <taxon>Eukaryota</taxon>
        <taxon>Viridiplantae</taxon>
        <taxon>Streptophyta</taxon>
        <taxon>Embryophyta</taxon>
        <taxon>Tracheophyta</taxon>
        <taxon>Spermatophyta</taxon>
        <taxon>Magnoliopsida</taxon>
        <taxon>eudicotyledons</taxon>
        <taxon>Gunneridae</taxon>
        <taxon>Pentapetalae</taxon>
        <taxon>rosids</taxon>
        <taxon>fabids</taxon>
        <taxon>Rosales</taxon>
        <taxon>Cannabaceae</taxon>
        <taxon>Trema</taxon>
    </lineage>
</organism>
<dbReference type="AlphaFoldDB" id="A0A2P5FDG3"/>
<comment type="caution">
    <text evidence="1">The sequence shown here is derived from an EMBL/GenBank/DDBJ whole genome shotgun (WGS) entry which is preliminary data.</text>
</comment>
<accession>A0A2P5FDG3</accession>
<protein>
    <submittedName>
        <fullName evidence="1">Uncharacterized protein</fullName>
    </submittedName>
</protein>
<dbReference type="EMBL" id="JXTC01000042">
    <property type="protein sequence ID" value="PON95830.1"/>
    <property type="molecule type" value="Genomic_DNA"/>
</dbReference>
<keyword evidence="2" id="KW-1185">Reference proteome</keyword>
<evidence type="ECO:0000313" key="2">
    <source>
        <dbReference type="Proteomes" id="UP000237000"/>
    </source>
</evidence>
<dbReference type="InParanoid" id="A0A2P5FDG3"/>
<dbReference type="Proteomes" id="UP000237000">
    <property type="component" value="Unassembled WGS sequence"/>
</dbReference>
<reference evidence="2" key="1">
    <citation type="submission" date="2016-06" db="EMBL/GenBank/DDBJ databases">
        <title>Parallel loss of symbiosis genes in relatives of nitrogen-fixing non-legume Parasponia.</title>
        <authorList>
            <person name="Van Velzen R."/>
            <person name="Holmer R."/>
            <person name="Bu F."/>
            <person name="Rutten L."/>
            <person name="Van Zeijl A."/>
            <person name="Liu W."/>
            <person name="Santuari L."/>
            <person name="Cao Q."/>
            <person name="Sharma T."/>
            <person name="Shen D."/>
            <person name="Roswanjaya Y."/>
            <person name="Wardhani T."/>
            <person name="Kalhor M.S."/>
            <person name="Jansen J."/>
            <person name="Van den Hoogen J."/>
            <person name="Gungor B."/>
            <person name="Hartog M."/>
            <person name="Hontelez J."/>
            <person name="Verver J."/>
            <person name="Yang W.-C."/>
            <person name="Schijlen E."/>
            <person name="Repin R."/>
            <person name="Schilthuizen M."/>
            <person name="Schranz E."/>
            <person name="Heidstra R."/>
            <person name="Miyata K."/>
            <person name="Fedorova E."/>
            <person name="Kohlen W."/>
            <person name="Bisseling T."/>
            <person name="Smit S."/>
            <person name="Geurts R."/>
        </authorList>
    </citation>
    <scope>NUCLEOTIDE SEQUENCE [LARGE SCALE GENOMIC DNA]</scope>
    <source>
        <strain evidence="2">cv. RG33-2</strain>
    </source>
</reference>
<evidence type="ECO:0000313" key="1">
    <source>
        <dbReference type="EMBL" id="PON95830.1"/>
    </source>
</evidence>
<proteinExistence type="predicted"/>
<sequence>MTDFSETPDLLAQIVPLSIQMNENHKNMERLEVENVAMRTENVELLMRIESFSNQSTIEQPLCVRVAVNQIATTTFLIDELVPTKAHQILLLPPLTRATTKLIKFQGLGLRLLERIHSIAGESEGTFGFGNYQREADDDLSSVIT</sequence>
<name>A0A2P5FDG3_TREOI</name>
<gene>
    <name evidence="1" type="ORF">TorRG33x02_083530</name>
</gene>